<evidence type="ECO:0000313" key="1">
    <source>
        <dbReference type="EMBL" id="MYM37760.1"/>
    </source>
</evidence>
<proteinExistence type="predicted"/>
<dbReference type="Proteomes" id="UP000478090">
    <property type="component" value="Unassembled WGS sequence"/>
</dbReference>
<sequence length="352" mass="37517">MGLFSRRKAAHPDMPALGSTVIALACEAGSIAPAGSTLVLCGANGQTRRQAAGKVVLAQGERAWCFHAGPYTFDLLPFAAAPEWGLRLRVLVDAADPRVSQQRFDLMLQSEVAQKLSSEQLRLALQSALQSALALGTLDLPPCTTVEEWHAFRAGLNQLVYTRFGLTVDDCVPSDLAPQADYAAILRGRAMAPLAAPLPLMITPAVPQPVAGAVAYGASEDASGLRRLFIELPALCSGLRLLELPAGVSTFEQHQALLLRLGMASLNATSMPALGWAAPDQPLPVLQQQRRIGHTLLAVQALDEAWAVLARMQLARSSEWLALLDEAGRICANLETGLAGRRQLYPPVEEAA</sequence>
<keyword evidence="2" id="KW-1185">Reference proteome</keyword>
<gene>
    <name evidence="1" type="ORF">GTP27_00255</name>
</gene>
<dbReference type="PROSITE" id="PS51257">
    <property type="entry name" value="PROKAR_LIPOPROTEIN"/>
    <property type="match status" value="1"/>
</dbReference>
<dbReference type="EMBL" id="WWCM01000001">
    <property type="protein sequence ID" value="MYM37760.1"/>
    <property type="molecule type" value="Genomic_DNA"/>
</dbReference>
<comment type="caution">
    <text evidence="1">The sequence shown here is derived from an EMBL/GenBank/DDBJ whole genome shotgun (WGS) entry which is preliminary data.</text>
</comment>
<organism evidence="1 2">
    <name type="scientific">Duganella qianjiadongensis</name>
    <dbReference type="NCBI Taxonomy" id="2692176"/>
    <lineage>
        <taxon>Bacteria</taxon>
        <taxon>Pseudomonadati</taxon>
        <taxon>Pseudomonadota</taxon>
        <taxon>Betaproteobacteria</taxon>
        <taxon>Burkholderiales</taxon>
        <taxon>Oxalobacteraceae</taxon>
        <taxon>Telluria group</taxon>
        <taxon>Duganella</taxon>
    </lineage>
</organism>
<protein>
    <submittedName>
        <fullName evidence="1">Uncharacterized protein</fullName>
    </submittedName>
</protein>
<dbReference type="RefSeq" id="WP_161037202.1">
    <property type="nucleotide sequence ID" value="NZ_WWCM01000001.1"/>
</dbReference>
<name>A0ABW9VE56_9BURK</name>
<evidence type="ECO:0000313" key="2">
    <source>
        <dbReference type="Proteomes" id="UP000478090"/>
    </source>
</evidence>
<reference evidence="1 2" key="1">
    <citation type="submission" date="2019-12" db="EMBL/GenBank/DDBJ databases">
        <title>Novel species isolated from a subtropical stream in China.</title>
        <authorList>
            <person name="Lu H."/>
        </authorList>
    </citation>
    <scope>NUCLEOTIDE SEQUENCE [LARGE SCALE GENOMIC DNA]</scope>
    <source>
        <strain evidence="1 2">CY13W</strain>
    </source>
</reference>
<accession>A0ABW9VE56</accession>